<protein>
    <submittedName>
        <fullName evidence="1">Kinase-like domain-containing protein</fullName>
    </submittedName>
</protein>
<gene>
    <name evidence="1" type="ORF">F5876DRAFT_82315</name>
</gene>
<organism evidence="1 2">
    <name type="scientific">Lentinula aff. lateritia</name>
    <dbReference type="NCBI Taxonomy" id="2804960"/>
    <lineage>
        <taxon>Eukaryota</taxon>
        <taxon>Fungi</taxon>
        <taxon>Dikarya</taxon>
        <taxon>Basidiomycota</taxon>
        <taxon>Agaricomycotina</taxon>
        <taxon>Agaricomycetes</taxon>
        <taxon>Agaricomycetidae</taxon>
        <taxon>Agaricales</taxon>
        <taxon>Marasmiineae</taxon>
        <taxon>Omphalotaceae</taxon>
        <taxon>Lentinula</taxon>
    </lineage>
</organism>
<dbReference type="EMBL" id="MU795725">
    <property type="protein sequence ID" value="KAJ3804995.1"/>
    <property type="molecule type" value="Genomic_DNA"/>
</dbReference>
<sequence length="721" mass="83647">MRNKPRSRSAPPFCPRDFGPGWELREDGIEIEDLQMDSADLAEFSTIEIFIDYHPRSMYWVDNDKVLKLFSYLIDVSVIVANMDLARTRIPVPRVLRYGHSGNCSYILMERIPYPNLEVEMQRLGIKSMPWGLTRAIDYIVRELVDLGLSHNDLVPRNVLVDNNGMIVSIIDWDPSTQHHRGGEYARKIRELSYFKDVEEEDWYHIFLRYAPDRTGEEIIIGCSKWHSKLRLQWPLVKRIASQLVSSPSLDPRNQSFSRYKRFTQLPSNQFFLTSTTTVIIMRNKPRSRSAPPFSASTIGLDWELREDGFETEHLQMDPADLAEFSIVEIFIDYHPRSMYWVDEDKVLKLFSYLVDVSVIVANMDLARTRLPVPRVLRYGRSGNCSYILMERIPHTNLAVDMLQWGIQSMPWQLTQTMDYIVRELADLGLTHNDLVPRNVLVDSNGNISSIIDWDPCTPRHTGGEYARKIRNIRHNAMDVGEENWYHIFLRYAYDRTGEEIMIDCSRLHARLFLQWPLVKSKASQLVSTSIIDPRNQSFSYASLEVNNGVEGSRTCDLSLPYSHLCETNLGSRSAPPFSTHDFGIGRELREDGYELEDLHMDPSDLAEFSSVEIFRDLHPRTMYWVDEDKVLKLFSYLIDVSVIVANMDLARSRLPVPRVLRYGRSGNCSYILMERVPHSTLAIEMDQWGVNFMPWQLTQTMDHIVRALADLVITKSRRQC</sequence>
<name>A0ACC1TJT0_9AGAR</name>
<evidence type="ECO:0000313" key="1">
    <source>
        <dbReference type="EMBL" id="KAJ3804995.1"/>
    </source>
</evidence>
<comment type="caution">
    <text evidence="1">The sequence shown here is derived from an EMBL/GenBank/DDBJ whole genome shotgun (WGS) entry which is preliminary data.</text>
</comment>
<accession>A0ACC1TJT0</accession>
<evidence type="ECO:0000313" key="2">
    <source>
        <dbReference type="Proteomes" id="UP001163835"/>
    </source>
</evidence>
<keyword evidence="2" id="KW-1185">Reference proteome</keyword>
<proteinExistence type="predicted"/>
<dbReference type="Proteomes" id="UP001163835">
    <property type="component" value="Unassembled WGS sequence"/>
</dbReference>
<reference evidence="1" key="1">
    <citation type="submission" date="2022-09" db="EMBL/GenBank/DDBJ databases">
        <title>A Global Phylogenomic Analysis of the Shiitake Genus Lentinula.</title>
        <authorList>
            <consortium name="DOE Joint Genome Institute"/>
            <person name="Sierra-Patev S."/>
            <person name="Min B."/>
            <person name="Naranjo-Ortiz M."/>
            <person name="Looney B."/>
            <person name="Konkel Z."/>
            <person name="Slot J.C."/>
            <person name="Sakamoto Y."/>
            <person name="Steenwyk J.L."/>
            <person name="Rokas A."/>
            <person name="Carro J."/>
            <person name="Camarero S."/>
            <person name="Ferreira P."/>
            <person name="Molpeceres G."/>
            <person name="Ruiz-Duenas F.J."/>
            <person name="Serrano A."/>
            <person name="Henrissat B."/>
            <person name="Drula E."/>
            <person name="Hughes K.W."/>
            <person name="Mata J.L."/>
            <person name="Ishikawa N.K."/>
            <person name="Vargas-Isla R."/>
            <person name="Ushijima S."/>
            <person name="Smith C.A."/>
            <person name="Ahrendt S."/>
            <person name="Andreopoulos W."/>
            <person name="He G."/>
            <person name="Labutti K."/>
            <person name="Lipzen A."/>
            <person name="Ng V."/>
            <person name="Riley R."/>
            <person name="Sandor L."/>
            <person name="Barry K."/>
            <person name="Martinez A.T."/>
            <person name="Xiao Y."/>
            <person name="Gibbons J.G."/>
            <person name="Terashima K."/>
            <person name="Grigoriev I.V."/>
            <person name="Hibbett D.S."/>
        </authorList>
    </citation>
    <scope>NUCLEOTIDE SEQUENCE</scope>
    <source>
        <strain evidence="1">TMI1499</strain>
    </source>
</reference>